<gene>
    <name evidence="2" type="ORF">ATC03_08845</name>
</gene>
<evidence type="ECO:0000256" key="1">
    <source>
        <dbReference type="SAM" id="MobiDB-lite"/>
    </source>
</evidence>
<accession>A0A191WF05</accession>
<dbReference type="Proteomes" id="UP000078437">
    <property type="component" value="Chromosome"/>
</dbReference>
<feature type="compositionally biased region" description="Acidic residues" evidence="1">
    <location>
        <begin position="152"/>
        <end position="175"/>
    </location>
</feature>
<evidence type="ECO:0000313" key="2">
    <source>
        <dbReference type="EMBL" id="ANJ26807.1"/>
    </source>
</evidence>
<protein>
    <submittedName>
        <fullName evidence="2">Uncharacterized protein</fullName>
    </submittedName>
</protein>
<reference evidence="3" key="2">
    <citation type="submission" date="2016-01" db="EMBL/GenBank/DDBJ databases">
        <title>Complete genome sequence of Agromyces aureus AR33T and comparison with related organisms.</title>
        <authorList>
            <person name="Corretto E."/>
            <person name="Antonielli L."/>
            <person name="Sessitsch A."/>
            <person name="Brader G."/>
        </authorList>
    </citation>
    <scope>NUCLEOTIDE SEQUENCE [LARGE SCALE GENOMIC DNA]</scope>
    <source>
        <strain evidence="3">AR33</strain>
    </source>
</reference>
<dbReference type="RefSeq" id="WP_067875766.1">
    <property type="nucleotide sequence ID" value="NZ_CP013979.1"/>
</dbReference>
<feature type="region of interest" description="Disordered" evidence="1">
    <location>
        <begin position="142"/>
        <end position="175"/>
    </location>
</feature>
<dbReference type="EMBL" id="CP013979">
    <property type="protein sequence ID" value="ANJ26807.1"/>
    <property type="molecule type" value="Genomic_DNA"/>
</dbReference>
<reference evidence="2 3" key="1">
    <citation type="journal article" date="2016" name="Int. J. Syst. Evol. Microbiol.">
        <title>Agromyces aureus sp. nov., isolated from the rhizosphere of Salix caprea L. grown in a heavy-metal-contaminated soil.</title>
        <authorList>
            <person name="Corretto E."/>
            <person name="Antonielli L."/>
            <person name="Sessitsch A."/>
            <person name="Compant S."/>
            <person name="Gorfer M."/>
            <person name="Kuffner M."/>
            <person name="Brader G."/>
        </authorList>
    </citation>
    <scope>NUCLEOTIDE SEQUENCE [LARGE SCALE GENOMIC DNA]</scope>
    <source>
        <strain evidence="2 3">AR33</strain>
    </source>
</reference>
<keyword evidence="3" id="KW-1185">Reference proteome</keyword>
<dbReference type="AlphaFoldDB" id="A0A191WF05"/>
<organism evidence="2 3">
    <name type="scientific">Agromyces aureus</name>
    <dbReference type="NCBI Taxonomy" id="453304"/>
    <lineage>
        <taxon>Bacteria</taxon>
        <taxon>Bacillati</taxon>
        <taxon>Actinomycetota</taxon>
        <taxon>Actinomycetes</taxon>
        <taxon>Micrococcales</taxon>
        <taxon>Microbacteriaceae</taxon>
        <taxon>Agromyces</taxon>
    </lineage>
</organism>
<dbReference type="KEGG" id="agy:ATC03_08845"/>
<name>A0A191WF05_9MICO</name>
<proteinExistence type="predicted"/>
<evidence type="ECO:0000313" key="3">
    <source>
        <dbReference type="Proteomes" id="UP000078437"/>
    </source>
</evidence>
<sequence>MQLTQAEHAASEASGIEGEDLRSALETACRLAGDDTPLDRWLERIKRLTTGETFAEYGHDAGRVVLALASHHNGPTDMQEDIMTSTTETVYGVARGQKILSGGFANVEGARAENAWYEKQAEGIGLKPDTRVVTYDITTTVETGRPTTYVEPEPDVAAETAEAPESDPAGEPDAD</sequence>